<reference evidence="13" key="2">
    <citation type="journal article" date="2021" name="PeerJ">
        <title>Extensive microbial diversity within the chicken gut microbiome revealed by metagenomics and culture.</title>
        <authorList>
            <person name="Gilroy R."/>
            <person name="Ravi A."/>
            <person name="Getino M."/>
            <person name="Pursley I."/>
            <person name="Horton D.L."/>
            <person name="Alikhan N.F."/>
            <person name="Baker D."/>
            <person name="Gharbi K."/>
            <person name="Hall N."/>
            <person name="Watson M."/>
            <person name="Adriaenssens E.M."/>
            <person name="Foster-Nyarko E."/>
            <person name="Jarju S."/>
            <person name="Secka A."/>
            <person name="Antonio M."/>
            <person name="Oren A."/>
            <person name="Chaudhuri R.R."/>
            <person name="La Ragione R."/>
            <person name="Hildebrand F."/>
            <person name="Pallen M.J."/>
        </authorList>
    </citation>
    <scope>NUCLEOTIDE SEQUENCE</scope>
    <source>
        <strain evidence="13">ChiSxjej1B13-7041</strain>
    </source>
</reference>
<keyword evidence="9" id="KW-0963">Cytoplasm</keyword>
<comment type="similarity">
    <text evidence="9">Belongs to the sugar phosphate cyclases superfamily. Dehydroquinate synthase family.</text>
</comment>
<evidence type="ECO:0000256" key="10">
    <source>
        <dbReference type="NCBIfam" id="TIGR01357"/>
    </source>
</evidence>
<comment type="pathway">
    <text evidence="9">Metabolic intermediate biosynthesis; chorismate biosynthesis; chorismate from D-erythrose 4-phosphate and phosphoenolpyruvate: step 2/7.</text>
</comment>
<dbReference type="InterPro" id="IPR050071">
    <property type="entry name" value="Dehydroquinate_synthase"/>
</dbReference>
<dbReference type="CDD" id="cd08195">
    <property type="entry name" value="DHQS"/>
    <property type="match status" value="1"/>
</dbReference>
<evidence type="ECO:0000256" key="6">
    <source>
        <dbReference type="ARBA" id="ARBA00023027"/>
    </source>
</evidence>
<feature type="binding site" evidence="9">
    <location>
        <position position="154"/>
    </location>
    <ligand>
        <name>NAD(+)</name>
        <dbReference type="ChEBI" id="CHEBI:57540"/>
    </ligand>
</feature>
<comment type="function">
    <text evidence="9">Catalyzes the conversion of 3-deoxy-D-arabino-heptulosonate 7-phosphate (DAHP) to dehydroquinate (DHQ).</text>
</comment>
<feature type="binding site" evidence="9">
    <location>
        <position position="266"/>
    </location>
    <ligand>
        <name>Zn(2+)</name>
        <dbReference type="ChEBI" id="CHEBI:29105"/>
    </ligand>
</feature>
<evidence type="ECO:0000313" key="13">
    <source>
        <dbReference type="EMBL" id="HIR94133.1"/>
    </source>
</evidence>
<feature type="binding site" evidence="9">
    <location>
        <begin position="108"/>
        <end position="112"/>
    </location>
    <ligand>
        <name>NAD(+)</name>
        <dbReference type="ChEBI" id="CHEBI:57540"/>
    </ligand>
</feature>
<dbReference type="GO" id="GO:0000166">
    <property type="term" value="F:nucleotide binding"/>
    <property type="evidence" value="ECO:0007669"/>
    <property type="project" value="UniProtKB-KW"/>
</dbReference>
<comment type="subcellular location">
    <subcellularLocation>
        <location evidence="9">Cytoplasm</location>
    </subcellularLocation>
</comment>
<organism evidence="13 14">
    <name type="scientific">Candidatus Egerieimonas intestinavium</name>
    <dbReference type="NCBI Taxonomy" id="2840777"/>
    <lineage>
        <taxon>Bacteria</taxon>
        <taxon>Bacillati</taxon>
        <taxon>Bacillota</taxon>
        <taxon>Clostridia</taxon>
        <taxon>Lachnospirales</taxon>
        <taxon>Lachnospiraceae</taxon>
        <taxon>Lachnospiraceae incertae sedis</taxon>
        <taxon>Candidatus Egerieimonas</taxon>
    </lineage>
</organism>
<keyword evidence="9" id="KW-0028">Amino-acid biosynthesis</keyword>
<dbReference type="PIRSF" id="PIRSF001455">
    <property type="entry name" value="DHQ_synth"/>
    <property type="match status" value="1"/>
</dbReference>
<keyword evidence="3 9" id="KW-0479">Metal-binding</keyword>
<keyword evidence="8 9" id="KW-0170">Cobalt</keyword>
<dbReference type="NCBIfam" id="TIGR01357">
    <property type="entry name" value="aroB"/>
    <property type="match status" value="1"/>
</dbReference>
<feature type="binding site" evidence="9">
    <location>
        <position position="187"/>
    </location>
    <ligand>
        <name>Zn(2+)</name>
        <dbReference type="ChEBI" id="CHEBI:29105"/>
    </ligand>
</feature>
<gene>
    <name evidence="9 13" type="primary">aroB</name>
    <name evidence="13" type="ORF">IAB98_12015</name>
</gene>
<dbReference type="InterPro" id="IPR056179">
    <property type="entry name" value="DHQS_C"/>
</dbReference>
<feature type="binding site" evidence="9">
    <location>
        <begin position="132"/>
        <end position="133"/>
    </location>
    <ligand>
        <name>NAD(+)</name>
        <dbReference type="ChEBI" id="CHEBI:57540"/>
    </ligand>
</feature>
<comment type="catalytic activity">
    <reaction evidence="9">
        <text>7-phospho-2-dehydro-3-deoxy-D-arabino-heptonate = 3-dehydroquinate + phosphate</text>
        <dbReference type="Rhea" id="RHEA:21968"/>
        <dbReference type="ChEBI" id="CHEBI:32364"/>
        <dbReference type="ChEBI" id="CHEBI:43474"/>
        <dbReference type="ChEBI" id="CHEBI:58394"/>
        <dbReference type="EC" id="4.2.3.4"/>
    </reaction>
</comment>
<evidence type="ECO:0000256" key="2">
    <source>
        <dbReference type="ARBA" id="ARBA00001947"/>
    </source>
</evidence>
<dbReference type="PANTHER" id="PTHR43622">
    <property type="entry name" value="3-DEHYDROQUINATE SYNTHASE"/>
    <property type="match status" value="1"/>
</dbReference>
<proteinExistence type="inferred from homology"/>
<comment type="cofactor">
    <cofactor evidence="9">
        <name>Co(2+)</name>
        <dbReference type="ChEBI" id="CHEBI:48828"/>
    </cofactor>
    <cofactor evidence="9">
        <name>Zn(2+)</name>
        <dbReference type="ChEBI" id="CHEBI:29105"/>
    </cofactor>
    <text evidence="9">Binds 1 divalent metal cation per subunit. Can use either Co(2+) or Zn(2+).</text>
</comment>
<feature type="domain" description="3-dehydroquinate synthase N-terminal" evidence="11">
    <location>
        <begin position="70"/>
        <end position="181"/>
    </location>
</feature>
<dbReference type="GO" id="GO:0009073">
    <property type="term" value="P:aromatic amino acid family biosynthetic process"/>
    <property type="evidence" value="ECO:0007669"/>
    <property type="project" value="UniProtKB-KW"/>
</dbReference>
<keyword evidence="9" id="KW-0057">Aromatic amino acid biosynthesis</keyword>
<dbReference type="PANTHER" id="PTHR43622:SF1">
    <property type="entry name" value="3-DEHYDROQUINATE SYNTHASE"/>
    <property type="match status" value="1"/>
</dbReference>
<sequence>MMDYLRVHRQGAFDYKLIWQKDFSGIAGALKELSLPAKKVCIVSDSSVYPLLGEELRKELDSLFDQVTVFVFPAGEASKHLGTIQDIYRHLIENHFDRKDLLVALGGGVVGDMTGFAAATYLRGIDFIQVPTTLLAQVDSSIGGKTGVDFDQYKNMVGAFCQPRLVYMSLSSLQSLSPEQFACGMAEVIKTGLIYDKSYYHWLQEHREEILARDTKILAAMIRRSCEIKSQVVEQDPTEQGLRAILNFGHTIGHAVEKLMDFHMLHGQCVALGMIAAAYISQKRGWLSQEEFRQLEAVIGSFRLPVVLEGLPASAILTAARSDKKVEQGKLKFILLRGLGESVIDRTVTEQEMTEAVCYLQKEREV</sequence>
<accession>A0A9D1ELP2</accession>
<evidence type="ECO:0000256" key="7">
    <source>
        <dbReference type="ARBA" id="ARBA00023239"/>
    </source>
</evidence>
<dbReference type="InterPro" id="IPR016037">
    <property type="entry name" value="DHQ_synth_AroB"/>
</dbReference>
<evidence type="ECO:0000256" key="4">
    <source>
        <dbReference type="ARBA" id="ARBA00022741"/>
    </source>
</evidence>
<dbReference type="Proteomes" id="UP000886841">
    <property type="component" value="Unassembled WGS sequence"/>
</dbReference>
<comment type="caution">
    <text evidence="13">The sequence shown here is derived from an EMBL/GenBank/DDBJ whole genome shotgun (WGS) entry which is preliminary data.</text>
</comment>
<keyword evidence="4 9" id="KW-0547">Nucleotide-binding</keyword>
<evidence type="ECO:0000259" key="12">
    <source>
        <dbReference type="Pfam" id="PF24621"/>
    </source>
</evidence>
<feature type="binding site" evidence="9">
    <location>
        <position position="250"/>
    </location>
    <ligand>
        <name>Zn(2+)</name>
        <dbReference type="ChEBI" id="CHEBI:29105"/>
    </ligand>
</feature>
<dbReference type="InterPro" id="IPR030960">
    <property type="entry name" value="DHQS/DOIS_N"/>
</dbReference>
<dbReference type="Pfam" id="PF01761">
    <property type="entry name" value="DHQ_synthase"/>
    <property type="match status" value="1"/>
</dbReference>
<dbReference type="EMBL" id="DVHU01000106">
    <property type="protein sequence ID" value="HIR94133.1"/>
    <property type="molecule type" value="Genomic_DNA"/>
</dbReference>
<dbReference type="GO" id="GO:0005737">
    <property type="term" value="C:cytoplasm"/>
    <property type="evidence" value="ECO:0007669"/>
    <property type="project" value="UniProtKB-SubCell"/>
</dbReference>
<evidence type="ECO:0000256" key="3">
    <source>
        <dbReference type="ARBA" id="ARBA00022723"/>
    </source>
</evidence>
<evidence type="ECO:0000256" key="1">
    <source>
        <dbReference type="ARBA" id="ARBA00001911"/>
    </source>
</evidence>
<dbReference type="GO" id="GO:0003856">
    <property type="term" value="F:3-dehydroquinate synthase activity"/>
    <property type="evidence" value="ECO:0007669"/>
    <property type="project" value="UniProtKB-UniRule"/>
</dbReference>
<dbReference type="InterPro" id="IPR030963">
    <property type="entry name" value="DHQ_synth_fam"/>
</dbReference>
<evidence type="ECO:0000256" key="5">
    <source>
        <dbReference type="ARBA" id="ARBA00022833"/>
    </source>
</evidence>
<comment type="caution">
    <text evidence="9">Lacks conserved residue(s) required for the propagation of feature annotation.</text>
</comment>
<comment type="cofactor">
    <cofactor evidence="2">
        <name>Zn(2+)</name>
        <dbReference type="ChEBI" id="CHEBI:29105"/>
    </cofactor>
</comment>
<evidence type="ECO:0000259" key="11">
    <source>
        <dbReference type="Pfam" id="PF01761"/>
    </source>
</evidence>
<dbReference type="GO" id="GO:0008652">
    <property type="term" value="P:amino acid biosynthetic process"/>
    <property type="evidence" value="ECO:0007669"/>
    <property type="project" value="UniProtKB-KW"/>
</dbReference>
<feature type="binding site" evidence="9">
    <location>
        <position position="145"/>
    </location>
    <ligand>
        <name>NAD(+)</name>
        <dbReference type="ChEBI" id="CHEBI:57540"/>
    </ligand>
</feature>
<dbReference type="FunFam" id="3.40.50.1970:FF:000007">
    <property type="entry name" value="Pentafunctional AROM polypeptide"/>
    <property type="match status" value="1"/>
</dbReference>
<evidence type="ECO:0000256" key="8">
    <source>
        <dbReference type="ARBA" id="ARBA00023285"/>
    </source>
</evidence>
<comment type="cofactor">
    <cofactor evidence="1 9">
        <name>NAD(+)</name>
        <dbReference type="ChEBI" id="CHEBI:57540"/>
    </cofactor>
</comment>
<dbReference type="Gene3D" id="3.40.50.1970">
    <property type="match status" value="1"/>
</dbReference>
<evidence type="ECO:0000256" key="9">
    <source>
        <dbReference type="HAMAP-Rule" id="MF_00110"/>
    </source>
</evidence>
<reference evidence="13" key="1">
    <citation type="submission" date="2020-10" db="EMBL/GenBank/DDBJ databases">
        <authorList>
            <person name="Gilroy R."/>
        </authorList>
    </citation>
    <scope>NUCLEOTIDE SEQUENCE</scope>
    <source>
        <strain evidence="13">ChiSxjej1B13-7041</strain>
    </source>
</reference>
<dbReference type="GO" id="GO:0046872">
    <property type="term" value="F:metal ion binding"/>
    <property type="evidence" value="ECO:0007669"/>
    <property type="project" value="UniProtKB-KW"/>
</dbReference>
<dbReference type="HAMAP" id="MF_00110">
    <property type="entry name" value="DHQ_synthase"/>
    <property type="match status" value="1"/>
</dbReference>
<dbReference type="AlphaFoldDB" id="A0A9D1ELP2"/>
<protein>
    <recommendedName>
        <fullName evidence="9 10">3-dehydroquinate synthase</fullName>
        <shortName evidence="9">DHQS</shortName>
        <ecNumber evidence="9 10">4.2.3.4</ecNumber>
    </recommendedName>
</protein>
<keyword evidence="7 9" id="KW-0456">Lyase</keyword>
<keyword evidence="5 9" id="KW-0862">Zinc</keyword>
<dbReference type="Pfam" id="PF24621">
    <property type="entry name" value="DHQS_C"/>
    <property type="match status" value="1"/>
</dbReference>
<dbReference type="GO" id="GO:0009423">
    <property type="term" value="P:chorismate biosynthetic process"/>
    <property type="evidence" value="ECO:0007669"/>
    <property type="project" value="UniProtKB-UniRule"/>
</dbReference>
<evidence type="ECO:0000313" key="14">
    <source>
        <dbReference type="Proteomes" id="UP000886841"/>
    </source>
</evidence>
<feature type="domain" description="3-dehydroquinate synthase C-terminal" evidence="12">
    <location>
        <begin position="184"/>
        <end position="326"/>
    </location>
</feature>
<dbReference type="Gene3D" id="1.20.1090.10">
    <property type="entry name" value="Dehydroquinate synthase-like - alpha domain"/>
    <property type="match status" value="1"/>
</dbReference>
<name>A0A9D1ELP2_9FIRM</name>
<dbReference type="EC" id="4.2.3.4" evidence="9 10"/>
<dbReference type="SUPFAM" id="SSF56796">
    <property type="entry name" value="Dehydroquinate synthase-like"/>
    <property type="match status" value="1"/>
</dbReference>
<keyword evidence="6 9" id="KW-0520">NAD</keyword>